<sequence length="321" mass="34237">MTTLQQPISSPFDAASTAAEVMAGVDLSGQFAVVTGGYSGLGLVTSKCLADAGAQVIVPARDMERARVALAGVRNVTVQPMDLASPDFVQAFCADVVGRGHPVSLLINCAGVMASPLLRDAAGHESQFATNHLGHYRLTCGLWPALRASGNARVIAVSSRGHQIAGVDFDDIDFIRRTYDKWTAYGQSKTANALFAVALDRRGREQGVRAFSLHPGQILTDLGRHLSSAEIAAFDVFDENGEQKIAPELGLKTLEQGASTGLWCATSPALEGQGGVYCEDCNIATLNRSEIGRKGVAQWAVDPEYAERLWRLSEQWTGMSV</sequence>
<dbReference type="RefSeq" id="WP_074751048.1">
    <property type="nucleotide sequence ID" value="NZ_FNCO01000002.1"/>
</dbReference>
<evidence type="ECO:0000313" key="4">
    <source>
        <dbReference type="EMBL" id="SDG60546.1"/>
    </source>
</evidence>
<dbReference type="Gene3D" id="3.40.50.720">
    <property type="entry name" value="NAD(P)-binding Rossmann-like Domain"/>
    <property type="match status" value="1"/>
</dbReference>
<dbReference type="Pfam" id="PF00106">
    <property type="entry name" value="adh_short"/>
    <property type="match status" value="1"/>
</dbReference>
<dbReference type="SUPFAM" id="SSF51735">
    <property type="entry name" value="NAD(P)-binding Rossmann-fold domains"/>
    <property type="match status" value="1"/>
</dbReference>
<dbReference type="EMBL" id="FNCO01000002">
    <property type="protein sequence ID" value="SDG60546.1"/>
    <property type="molecule type" value="Genomic_DNA"/>
</dbReference>
<reference evidence="5" key="1">
    <citation type="submission" date="2016-10" db="EMBL/GenBank/DDBJ databases">
        <authorList>
            <person name="Varghese N."/>
            <person name="Submissions S."/>
        </authorList>
    </citation>
    <scope>NUCLEOTIDE SEQUENCE [LARGE SCALE GENOMIC DNA]</scope>
    <source>
        <strain evidence="5">ATCC 700689</strain>
    </source>
</reference>
<evidence type="ECO:0000313" key="5">
    <source>
        <dbReference type="Proteomes" id="UP000182894"/>
    </source>
</evidence>
<organism evidence="4 5">
    <name type="scientific">Pseudomonas abietaniphila</name>
    <dbReference type="NCBI Taxonomy" id="89065"/>
    <lineage>
        <taxon>Bacteria</taxon>
        <taxon>Pseudomonadati</taxon>
        <taxon>Pseudomonadota</taxon>
        <taxon>Gammaproteobacteria</taxon>
        <taxon>Pseudomonadales</taxon>
        <taxon>Pseudomonadaceae</taxon>
        <taxon>Pseudomonas</taxon>
    </lineage>
</organism>
<dbReference type="OrthoDB" id="109589at2"/>
<dbReference type="PRINTS" id="PR00081">
    <property type="entry name" value="GDHRDH"/>
</dbReference>
<dbReference type="NCBIfam" id="NF004845">
    <property type="entry name" value="PRK06196.1"/>
    <property type="match status" value="1"/>
</dbReference>
<dbReference type="PANTHER" id="PTHR24320:SF283">
    <property type="entry name" value="RETINOL DEHYDROGENASE 11"/>
    <property type="match status" value="1"/>
</dbReference>
<dbReference type="InterPro" id="IPR036291">
    <property type="entry name" value="NAD(P)-bd_dom_sf"/>
</dbReference>
<evidence type="ECO:0000256" key="1">
    <source>
        <dbReference type="ARBA" id="ARBA00006484"/>
    </source>
</evidence>
<keyword evidence="2" id="KW-0560">Oxidoreductase</keyword>
<evidence type="ECO:0000256" key="3">
    <source>
        <dbReference type="ARBA" id="ARBA00071493"/>
    </source>
</evidence>
<dbReference type="FunFam" id="3.40.50.720:FF:000594">
    <property type="entry name" value="Short-chain oxidoreductase"/>
    <property type="match status" value="1"/>
</dbReference>
<name>A0A1G7VL56_9PSED</name>
<dbReference type="PANTHER" id="PTHR24320">
    <property type="entry name" value="RETINOL DEHYDROGENASE"/>
    <property type="match status" value="1"/>
</dbReference>
<dbReference type="InterPro" id="IPR002347">
    <property type="entry name" value="SDR_fam"/>
</dbReference>
<evidence type="ECO:0000256" key="2">
    <source>
        <dbReference type="ARBA" id="ARBA00023002"/>
    </source>
</evidence>
<dbReference type="AlphaFoldDB" id="A0A1G7VL56"/>
<keyword evidence="5" id="KW-1185">Reference proteome</keyword>
<dbReference type="STRING" id="89065.SAMN05216605_102540"/>
<protein>
    <recommendedName>
        <fullName evidence="3">Probable oxidoreductase</fullName>
    </recommendedName>
</protein>
<dbReference type="Proteomes" id="UP000182894">
    <property type="component" value="Unassembled WGS sequence"/>
</dbReference>
<dbReference type="GO" id="GO:0016491">
    <property type="term" value="F:oxidoreductase activity"/>
    <property type="evidence" value="ECO:0007669"/>
    <property type="project" value="UniProtKB-KW"/>
</dbReference>
<gene>
    <name evidence="4" type="ORF">SAMN05216605_102540</name>
</gene>
<accession>A0A1G7VL56</accession>
<comment type="similarity">
    <text evidence="1">Belongs to the short-chain dehydrogenases/reductases (SDR) family.</text>
</comment>
<proteinExistence type="inferred from homology"/>